<dbReference type="PANTHER" id="PTHR10098:SF108">
    <property type="entry name" value="TETRATRICOPEPTIDE REPEAT PROTEIN 28"/>
    <property type="match status" value="1"/>
</dbReference>
<evidence type="ECO:0000313" key="3">
    <source>
        <dbReference type="EMBL" id="GAK58358.1"/>
    </source>
</evidence>
<organism evidence="3">
    <name type="scientific">Vecturithrix granuli</name>
    <dbReference type="NCBI Taxonomy" id="1499967"/>
    <lineage>
        <taxon>Bacteria</taxon>
        <taxon>Candidatus Moduliflexota</taxon>
        <taxon>Candidatus Vecturitrichia</taxon>
        <taxon>Candidatus Vecturitrichales</taxon>
        <taxon>Candidatus Vecturitrichaceae</taxon>
        <taxon>Candidatus Vecturithrix</taxon>
    </lineage>
</organism>
<evidence type="ECO:0000256" key="1">
    <source>
        <dbReference type="SAM" id="Coils"/>
    </source>
</evidence>
<dbReference type="Pfam" id="PF12770">
    <property type="entry name" value="CHAT"/>
    <property type="match status" value="1"/>
</dbReference>
<dbReference type="EMBL" id="DF820467">
    <property type="protein sequence ID" value="GAK58358.1"/>
    <property type="molecule type" value="Genomic_DNA"/>
</dbReference>
<dbReference type="InterPro" id="IPR024983">
    <property type="entry name" value="CHAT_dom"/>
</dbReference>
<dbReference type="PANTHER" id="PTHR10098">
    <property type="entry name" value="RAPSYN-RELATED"/>
    <property type="match status" value="1"/>
</dbReference>
<sequence length="637" mass="71507">MRRFFLMKSLIGVCLLFLLCPLFAEGQGLGGLGGLLQGKNKSKKGGGVSGFADTLGILFEDATTTLGIATQESLLKSYAEAGLKHEQNRTWNDAIVSYKQAIDLLENLRGEIKDSGTKESLVERYLWIYKRLVKLFLQQNSPEDAFAYAERSKARSFLDQLTEAGAGIRKGIDPNLLAEEQQVHRQLQDAWKTLEEKVNAYNASTSLPERAALQPELEGLQRRIGELEQGLASLQRTIRYKNPRYADLKYPEPIGLKEVQNTVLEEGESLLEYFWGEQELHLFLAGCESFQAVTLPVREEEMVSQVDNLLKSAREESESDFPLAHSLYQQLIQPTEPFLQNTHTLLIVPDGALHYLPFEMLVTQPPETQTKGEARYHEAQYLIRRYAVVYAPSASVLKPAILYHAEENEQPAHTFLALAPFTEKLLYEDRTSNLAFLESSENEIKTIGSLFPSSRKYFLGSEAVKAVMFEEAEDYRYVHLATHGLLDSQRPLYSGVAFHDDILRMYEAFNLDLHADLVALSACKTGLGSLKCGEGMVGLTRAFMYAGTPSVLVSLWNVADKSTSVLMIEFYRNLTAGLNKAEALRQAKLTLIDQQGQGGETLRTLVFFGVQQDNREIPVTHAHPFYWAPFVLAGGWR</sequence>
<dbReference type="STRING" id="1499967.U27_05332"/>
<reference evidence="3" key="1">
    <citation type="journal article" date="2015" name="PeerJ">
        <title>First genomic representation of candidate bacterial phylum KSB3 points to enhanced environmental sensing as a trigger of wastewater bulking.</title>
        <authorList>
            <person name="Sekiguchi Y."/>
            <person name="Ohashi A."/>
            <person name="Parks D.H."/>
            <person name="Yamauchi T."/>
            <person name="Tyson G.W."/>
            <person name="Hugenholtz P."/>
        </authorList>
    </citation>
    <scope>NUCLEOTIDE SEQUENCE [LARGE SCALE GENOMIC DNA]</scope>
</reference>
<evidence type="ECO:0000259" key="2">
    <source>
        <dbReference type="Pfam" id="PF12770"/>
    </source>
</evidence>
<keyword evidence="1" id="KW-0175">Coiled coil</keyword>
<dbReference type="AlphaFoldDB" id="A0A081C1A3"/>
<feature type="domain" description="CHAT" evidence="2">
    <location>
        <begin position="323"/>
        <end position="634"/>
    </location>
</feature>
<protein>
    <submittedName>
        <fullName evidence="3">Tetratricopeptide repeat domain protein</fullName>
    </submittedName>
</protein>
<name>A0A081C1A3_VECG1</name>
<feature type="coiled-coil region" evidence="1">
    <location>
        <begin position="177"/>
        <end position="237"/>
    </location>
</feature>
<keyword evidence="4" id="KW-1185">Reference proteome</keyword>
<dbReference type="eggNOG" id="COG4995">
    <property type="taxonomic scope" value="Bacteria"/>
</dbReference>
<dbReference type="Proteomes" id="UP000030661">
    <property type="component" value="Unassembled WGS sequence"/>
</dbReference>
<gene>
    <name evidence="3" type="ORF">U27_05332</name>
</gene>
<proteinExistence type="predicted"/>
<evidence type="ECO:0000313" key="4">
    <source>
        <dbReference type="Proteomes" id="UP000030661"/>
    </source>
</evidence>
<accession>A0A081C1A3</accession>
<dbReference type="HOGENOM" id="CLU_002404_2_1_0"/>